<evidence type="ECO:0000256" key="1">
    <source>
        <dbReference type="ARBA" id="ARBA00022723"/>
    </source>
</evidence>
<evidence type="ECO:0000256" key="5">
    <source>
        <dbReference type="SAM" id="MobiDB-lite"/>
    </source>
</evidence>
<dbReference type="VEuPathDB" id="TriTrypDB:LdCL_350007300"/>
<dbReference type="InterPro" id="IPR000571">
    <property type="entry name" value="Znf_CCCH"/>
</dbReference>
<keyword evidence="1 4" id="KW-0479">Metal-binding</keyword>
<name>A0A3Q8IV00_LEIDO</name>
<keyword evidence="2 4" id="KW-0863">Zinc-finger</keyword>
<keyword evidence="3 4" id="KW-0862">Zinc</keyword>
<evidence type="ECO:0000313" key="9">
    <source>
        <dbReference type="Proteomes" id="UP000274082"/>
    </source>
</evidence>
<dbReference type="SUPFAM" id="SSF90229">
    <property type="entry name" value="CCCH zinc finger"/>
    <property type="match status" value="1"/>
</dbReference>
<dbReference type="AlphaFoldDB" id="A0A3Q8IV00"/>
<feature type="region of interest" description="Disordered" evidence="5">
    <location>
        <begin position="282"/>
        <end position="330"/>
    </location>
</feature>
<dbReference type="VEuPathDB" id="TriTrypDB:LDHU3_35.0310"/>
<reference evidence="8 9" key="1">
    <citation type="journal article" date="2018" name="Sci. Rep.">
        <title>A complete Leishmania donovani reference genome identifies novel genetic variations associated with virulence.</title>
        <authorList>
            <person name="Lypaczewski P."/>
            <person name="Hoshizaki J."/>
            <person name="Zhang W.-W."/>
            <person name="McCall L.-I."/>
            <person name="Torcivia-Rodriguez J."/>
            <person name="Simonyan V."/>
            <person name="Kaur A."/>
            <person name="Dewar K."/>
            <person name="Matlashewski G."/>
        </authorList>
    </citation>
    <scope>NUCLEOTIDE SEQUENCE [LARGE SCALE GENOMIC DNA]</scope>
    <source>
        <strain evidence="8 9">LdCL</strain>
    </source>
</reference>
<dbReference type="CDD" id="cd06257">
    <property type="entry name" value="DnaJ"/>
    <property type="match status" value="1"/>
</dbReference>
<feature type="region of interest" description="Disordered" evidence="5">
    <location>
        <begin position="120"/>
        <end position="165"/>
    </location>
</feature>
<evidence type="ECO:0000256" key="2">
    <source>
        <dbReference type="ARBA" id="ARBA00022771"/>
    </source>
</evidence>
<dbReference type="InterPro" id="IPR036855">
    <property type="entry name" value="Znf_CCCH_sf"/>
</dbReference>
<sequence length="368" mass="39907">MMPLSIHARTFVPSSTTYSPSGANEQTVHAADSKDCVCIAFYENGKCPYGSHCEHAHRFSELNTETQMKLLRSVPVESIPAHFFGASHSRDEMLAALNAVLPRTLTAEYGCFSPIHRGEAERTVSTRRRPPGKDRQLVVPHIGPQSPTLNAASLSSRTSSSSESLHVGGKHLSKCSSSPTAAAFAAAAAPTAADAAAFKMHLPLRCRYPHRSIPGTYYDVLALPRDASQDDIIAKYRSWQKDGFKRMRQVDPVGAEAVDRMIVEARNVLGNPILRSDYDQQLPSAPMKQQPWSAASCGAGLTSTSTTPSKHHTQGQSSTTSSTSEVHHRLGESHKLLGHSRSNSSVYYADYAAPVVTISSLHNGESIW</sequence>
<evidence type="ECO:0000256" key="3">
    <source>
        <dbReference type="ARBA" id="ARBA00022833"/>
    </source>
</evidence>
<evidence type="ECO:0000313" key="8">
    <source>
        <dbReference type="EMBL" id="AYU82823.1"/>
    </source>
</evidence>
<feature type="compositionally biased region" description="Low complexity" evidence="5">
    <location>
        <begin position="153"/>
        <end position="164"/>
    </location>
</feature>
<dbReference type="Proteomes" id="UP000274082">
    <property type="component" value="Chromosome 35"/>
</dbReference>
<dbReference type="Gene3D" id="4.10.1000.10">
    <property type="entry name" value="Zinc finger, CCCH-type"/>
    <property type="match status" value="1"/>
</dbReference>
<evidence type="ECO:0000259" key="6">
    <source>
        <dbReference type="PROSITE" id="PS50076"/>
    </source>
</evidence>
<dbReference type="InterPro" id="IPR036869">
    <property type="entry name" value="J_dom_sf"/>
</dbReference>
<dbReference type="EMBL" id="CP029534">
    <property type="protein sequence ID" value="AYU82823.1"/>
    <property type="molecule type" value="Genomic_DNA"/>
</dbReference>
<evidence type="ECO:0000259" key="7">
    <source>
        <dbReference type="PROSITE" id="PS50103"/>
    </source>
</evidence>
<feature type="zinc finger region" description="C3H1-type" evidence="4">
    <location>
        <begin position="37"/>
        <end position="60"/>
    </location>
</feature>
<feature type="domain" description="C3H1-type" evidence="7">
    <location>
        <begin position="37"/>
        <end position="60"/>
    </location>
</feature>
<keyword evidence="9" id="KW-1185">Reference proteome</keyword>
<protein>
    <recommendedName>
        <fullName evidence="10">C3H1-type domain-containing protein</fullName>
    </recommendedName>
</protein>
<gene>
    <name evidence="8" type="ORF">LdCL_350007300</name>
</gene>
<dbReference type="Gene3D" id="1.10.287.110">
    <property type="entry name" value="DnaJ domain"/>
    <property type="match status" value="1"/>
</dbReference>
<dbReference type="OrthoDB" id="445556at2759"/>
<proteinExistence type="predicted"/>
<organism evidence="8 9">
    <name type="scientific">Leishmania donovani</name>
    <dbReference type="NCBI Taxonomy" id="5661"/>
    <lineage>
        <taxon>Eukaryota</taxon>
        <taxon>Discoba</taxon>
        <taxon>Euglenozoa</taxon>
        <taxon>Kinetoplastea</taxon>
        <taxon>Metakinetoplastina</taxon>
        <taxon>Trypanosomatida</taxon>
        <taxon>Trypanosomatidae</taxon>
        <taxon>Leishmaniinae</taxon>
        <taxon>Leishmania</taxon>
    </lineage>
</organism>
<evidence type="ECO:0000256" key="4">
    <source>
        <dbReference type="PROSITE-ProRule" id="PRU00723"/>
    </source>
</evidence>
<dbReference type="GO" id="GO:0008270">
    <property type="term" value="F:zinc ion binding"/>
    <property type="evidence" value="ECO:0007669"/>
    <property type="project" value="UniProtKB-KW"/>
</dbReference>
<dbReference type="PROSITE" id="PS50076">
    <property type="entry name" value="DNAJ_2"/>
    <property type="match status" value="1"/>
</dbReference>
<evidence type="ECO:0008006" key="10">
    <source>
        <dbReference type="Google" id="ProtNLM"/>
    </source>
</evidence>
<feature type="domain" description="J" evidence="6">
    <location>
        <begin position="216"/>
        <end position="282"/>
    </location>
</feature>
<dbReference type="VEuPathDB" id="TriTrypDB:LdBPK_350230.1"/>
<dbReference type="PROSITE" id="PS50103">
    <property type="entry name" value="ZF_C3H1"/>
    <property type="match status" value="1"/>
</dbReference>
<dbReference type="SUPFAM" id="SSF46565">
    <property type="entry name" value="Chaperone J-domain"/>
    <property type="match status" value="1"/>
</dbReference>
<dbReference type="InterPro" id="IPR001623">
    <property type="entry name" value="DnaJ_domain"/>
</dbReference>
<accession>A0A3Q8IV00</accession>